<evidence type="ECO:0000313" key="3">
    <source>
        <dbReference type="Proteomes" id="UP000886887"/>
    </source>
</evidence>
<dbReference type="Proteomes" id="UP000886887">
    <property type="component" value="Unassembled WGS sequence"/>
</dbReference>
<reference evidence="2" key="2">
    <citation type="journal article" date="2021" name="PeerJ">
        <title>Extensive microbial diversity within the chicken gut microbiome revealed by metagenomics and culture.</title>
        <authorList>
            <person name="Gilroy R."/>
            <person name="Ravi A."/>
            <person name="Getino M."/>
            <person name="Pursley I."/>
            <person name="Horton D.L."/>
            <person name="Alikhan N.F."/>
            <person name="Baker D."/>
            <person name="Gharbi K."/>
            <person name="Hall N."/>
            <person name="Watson M."/>
            <person name="Adriaenssens E.M."/>
            <person name="Foster-Nyarko E."/>
            <person name="Jarju S."/>
            <person name="Secka A."/>
            <person name="Antonio M."/>
            <person name="Oren A."/>
            <person name="Chaudhuri R.R."/>
            <person name="La Ragione R."/>
            <person name="Hildebrand F."/>
            <person name="Pallen M.J."/>
        </authorList>
    </citation>
    <scope>NUCLEOTIDE SEQUENCE</scope>
    <source>
        <strain evidence="2">ChiSxjej2B14-6234</strain>
    </source>
</reference>
<reference evidence="2" key="1">
    <citation type="submission" date="2020-10" db="EMBL/GenBank/DDBJ databases">
        <authorList>
            <person name="Gilroy R."/>
        </authorList>
    </citation>
    <scope>NUCLEOTIDE SEQUENCE</scope>
    <source>
        <strain evidence="2">ChiSxjej2B14-6234</strain>
    </source>
</reference>
<protein>
    <submittedName>
        <fullName evidence="2">Polysaccharide pyruvyl transferase family protein</fullName>
    </submittedName>
</protein>
<name>A0A9D0Z886_9FIRM</name>
<dbReference type="PANTHER" id="PTHR36836">
    <property type="entry name" value="COLANIC ACID BIOSYNTHESIS PROTEIN WCAK"/>
    <property type="match status" value="1"/>
</dbReference>
<proteinExistence type="predicted"/>
<sequence>MMDVILYNHGGCQNRGCEAIVRSTSALLRARDPGARVTLCSLAPQEDGMLAPDSVARVIAHGVRPLSWDRAVNAVRSRMGAPREEQIARNNMPFLRAARRAGLCVSIGGDTYCYGRPELLLAVNARLRAQGTPTALWGCSVEPELLRGEILDDMRGYRTIVCRESITFEAMRAAGLPAVLGVDPAFFLPQERLSLPEGWREGDTVGVNVSPLILRCAEDGAAVLGSFRALIERILRDTSSAVCLVPHVTWAHDDDREALRRLKEAFAGEPRVFLLPDGLNACQTKGYISRLRLFVGARTHATIAAYSSGVPTLTIGYSVKARGIARDLYGEEAGHLLPVQELRHAQQLLDAYGALEANAARERAYLAGRLPAYTACKDEMMDALVRAGRSMR</sequence>
<dbReference type="AlphaFoldDB" id="A0A9D0Z886"/>
<dbReference type="Pfam" id="PF04230">
    <property type="entry name" value="PS_pyruv_trans"/>
    <property type="match status" value="1"/>
</dbReference>
<comment type="caution">
    <text evidence="2">The sequence shown here is derived from an EMBL/GenBank/DDBJ whole genome shotgun (WGS) entry which is preliminary data.</text>
</comment>
<dbReference type="GO" id="GO:0016740">
    <property type="term" value="F:transferase activity"/>
    <property type="evidence" value="ECO:0007669"/>
    <property type="project" value="UniProtKB-KW"/>
</dbReference>
<dbReference type="EMBL" id="DVFJ01000004">
    <property type="protein sequence ID" value="HIQ70779.1"/>
    <property type="molecule type" value="Genomic_DNA"/>
</dbReference>
<dbReference type="PANTHER" id="PTHR36836:SF1">
    <property type="entry name" value="COLANIC ACID BIOSYNTHESIS PROTEIN WCAK"/>
    <property type="match status" value="1"/>
</dbReference>
<accession>A0A9D0Z886</accession>
<evidence type="ECO:0000259" key="1">
    <source>
        <dbReference type="Pfam" id="PF04230"/>
    </source>
</evidence>
<feature type="domain" description="Polysaccharide pyruvyl transferase" evidence="1">
    <location>
        <begin position="14"/>
        <end position="318"/>
    </location>
</feature>
<dbReference type="InterPro" id="IPR007345">
    <property type="entry name" value="Polysacch_pyruvyl_Trfase"/>
</dbReference>
<evidence type="ECO:0000313" key="2">
    <source>
        <dbReference type="EMBL" id="HIQ70779.1"/>
    </source>
</evidence>
<gene>
    <name evidence="2" type="ORF">IAB73_00970</name>
</gene>
<organism evidence="2 3">
    <name type="scientific">Candidatus Onthenecus intestinigallinarum</name>
    <dbReference type="NCBI Taxonomy" id="2840875"/>
    <lineage>
        <taxon>Bacteria</taxon>
        <taxon>Bacillati</taxon>
        <taxon>Bacillota</taxon>
        <taxon>Clostridia</taxon>
        <taxon>Eubacteriales</taxon>
        <taxon>Candidatus Onthenecus</taxon>
    </lineage>
</organism>
<keyword evidence="2" id="KW-0808">Transferase</keyword>